<keyword evidence="2" id="KW-1185">Reference proteome</keyword>
<accession>A0ACC1T7X7</accession>
<proteinExistence type="predicted"/>
<dbReference type="Proteomes" id="UP001148662">
    <property type="component" value="Unassembled WGS sequence"/>
</dbReference>
<evidence type="ECO:0000313" key="2">
    <source>
        <dbReference type="Proteomes" id="UP001148662"/>
    </source>
</evidence>
<gene>
    <name evidence="1" type="ORF">NM688_g2639</name>
</gene>
<protein>
    <submittedName>
        <fullName evidence="1">Uncharacterized protein</fullName>
    </submittedName>
</protein>
<sequence>MQLPSQQVIILNSARVVEDLLNNRSSIYGDKCRGVMDEILGWDWGISTMPYGRRWTYARKYIHQCLNNNAVQQYRDVQQQRVRQFLQRTLEEQDGSASIKSVNYLFASIIIEVAYGIRIQGLDDPLVINIMEALETFNAIKVPGAFWVDIFPLLRYLPKWTPGVTFHQYGDLNKPKVAAARERPFKRTVQDIDNGVAPPSMVHDLLHVIREEYTDTHEYSEQEGYLKDAAGTVYGAGVETTHSTVCWFILAMAMHPHIQEKAQRELERAVGGDRLPTHEDYDSLPYVQAIIRETLRWAPAVPMGIPHRVMIDDEYEGYHIPKGCMLVPNIWDVAMCHDPEDYPNPDTFDPERHLDEEGCIDPEVRDPHTIVFGYGRRICAGRYLAKEAIFLTIASILYVFNIRPALDEDGKPMELSISTAAPRSGLFLHPERLDCTLTPRSDIAVKLVTEVYEHDTA</sequence>
<name>A0ACC1T7X7_9APHY</name>
<organism evidence="1 2">
    <name type="scientific">Phlebia brevispora</name>
    <dbReference type="NCBI Taxonomy" id="194682"/>
    <lineage>
        <taxon>Eukaryota</taxon>
        <taxon>Fungi</taxon>
        <taxon>Dikarya</taxon>
        <taxon>Basidiomycota</taxon>
        <taxon>Agaricomycotina</taxon>
        <taxon>Agaricomycetes</taxon>
        <taxon>Polyporales</taxon>
        <taxon>Meruliaceae</taxon>
        <taxon>Phlebia</taxon>
    </lineage>
</organism>
<reference evidence="1" key="1">
    <citation type="submission" date="2022-07" db="EMBL/GenBank/DDBJ databases">
        <title>Genome Sequence of Phlebia brevispora.</title>
        <authorList>
            <person name="Buettner E."/>
        </authorList>
    </citation>
    <scope>NUCLEOTIDE SEQUENCE</scope>
    <source>
        <strain evidence="1">MPL23</strain>
    </source>
</reference>
<comment type="caution">
    <text evidence="1">The sequence shown here is derived from an EMBL/GenBank/DDBJ whole genome shotgun (WGS) entry which is preliminary data.</text>
</comment>
<dbReference type="EMBL" id="JANHOG010000341">
    <property type="protein sequence ID" value="KAJ3555329.1"/>
    <property type="molecule type" value="Genomic_DNA"/>
</dbReference>
<evidence type="ECO:0000313" key="1">
    <source>
        <dbReference type="EMBL" id="KAJ3555329.1"/>
    </source>
</evidence>